<dbReference type="Proteomes" id="UP000829999">
    <property type="component" value="Chromosome 5"/>
</dbReference>
<feature type="region of interest" description="Disordered" evidence="1">
    <location>
        <begin position="242"/>
        <end position="271"/>
    </location>
</feature>
<gene>
    <name evidence="4" type="primary">LOC118272104</name>
</gene>
<dbReference type="AlphaFoldDB" id="A0A9R0D8C0"/>
<evidence type="ECO:0000313" key="4">
    <source>
        <dbReference type="RefSeq" id="XP_035444338.2"/>
    </source>
</evidence>
<feature type="transmembrane region" description="Helical" evidence="2">
    <location>
        <begin position="138"/>
        <end position="163"/>
    </location>
</feature>
<evidence type="ECO:0000256" key="1">
    <source>
        <dbReference type="SAM" id="MobiDB-lite"/>
    </source>
</evidence>
<feature type="compositionally biased region" description="Polar residues" evidence="1">
    <location>
        <begin position="57"/>
        <end position="66"/>
    </location>
</feature>
<evidence type="ECO:0000256" key="2">
    <source>
        <dbReference type="SAM" id="Phobius"/>
    </source>
</evidence>
<keyword evidence="2" id="KW-0472">Membrane</keyword>
<feature type="compositionally biased region" description="Basic and acidic residues" evidence="1">
    <location>
        <begin position="38"/>
        <end position="56"/>
    </location>
</feature>
<keyword evidence="2" id="KW-1133">Transmembrane helix</keyword>
<feature type="compositionally biased region" description="Basic and acidic residues" evidence="1">
    <location>
        <begin position="68"/>
        <end position="79"/>
    </location>
</feature>
<reference evidence="4" key="1">
    <citation type="submission" date="2025-08" db="UniProtKB">
        <authorList>
            <consortium name="RefSeq"/>
        </authorList>
    </citation>
    <scope>IDENTIFICATION</scope>
    <source>
        <tissue evidence="4">Whole larval tissue</tissue>
    </source>
</reference>
<dbReference type="RefSeq" id="XP_035444338.2">
    <property type="nucleotide sequence ID" value="XM_035588445.2"/>
</dbReference>
<keyword evidence="3" id="KW-1185">Reference proteome</keyword>
<name>A0A9R0D8C0_SPOFR</name>
<keyword evidence="2" id="KW-0812">Transmembrane</keyword>
<feature type="transmembrane region" description="Helical" evidence="2">
    <location>
        <begin position="208"/>
        <end position="233"/>
    </location>
</feature>
<feature type="region of interest" description="Disordered" evidence="1">
    <location>
        <begin position="27"/>
        <end position="97"/>
    </location>
</feature>
<sequence>MAGSNMEAPKSDAPKLPDMVIHYCSMCGDHPSVTKTELNVKTDGKVDDKDKGKDKSLSYTKITPSISRTERGERGDRDGGSGGSSSSARGRATSEHALRLSEARRRVRSLEAVQRPDADLQATGNRALVQAALGSFRWPPYLLCVWVLVLVLTHVLHCLVSLLERALPALRKCSHLFRTWTEECWRGQSAAPGAGGEQRSQRVYPAGLAVVTAILYTLYFTLYACYAVVLWAIEPLCADDDKRSDTEPTVTEYEDEVPGPAPCKPALPVKA</sequence>
<organism evidence="3 4">
    <name type="scientific">Spodoptera frugiperda</name>
    <name type="common">Fall armyworm</name>
    <dbReference type="NCBI Taxonomy" id="7108"/>
    <lineage>
        <taxon>Eukaryota</taxon>
        <taxon>Metazoa</taxon>
        <taxon>Ecdysozoa</taxon>
        <taxon>Arthropoda</taxon>
        <taxon>Hexapoda</taxon>
        <taxon>Insecta</taxon>
        <taxon>Pterygota</taxon>
        <taxon>Neoptera</taxon>
        <taxon>Endopterygota</taxon>
        <taxon>Lepidoptera</taxon>
        <taxon>Glossata</taxon>
        <taxon>Ditrysia</taxon>
        <taxon>Noctuoidea</taxon>
        <taxon>Noctuidae</taxon>
        <taxon>Amphipyrinae</taxon>
        <taxon>Spodoptera</taxon>
    </lineage>
</organism>
<dbReference type="OrthoDB" id="7484912at2759"/>
<protein>
    <submittedName>
        <fullName evidence="4">Uncharacterized protein LOC118272104 isoform X1</fullName>
    </submittedName>
</protein>
<accession>A0A9R0D8C0</accession>
<proteinExistence type="predicted"/>
<dbReference type="GeneID" id="118272104"/>
<evidence type="ECO:0000313" key="3">
    <source>
        <dbReference type="Proteomes" id="UP000829999"/>
    </source>
</evidence>